<dbReference type="Pfam" id="PF02817">
    <property type="entry name" value="E3_binding"/>
    <property type="match status" value="1"/>
</dbReference>
<accession>W9WUN6</accession>
<comment type="caution">
    <text evidence="7">The sequence shown here is derived from an EMBL/GenBank/DDBJ whole genome shotgun (WGS) entry which is preliminary data.</text>
</comment>
<dbReference type="AlphaFoldDB" id="W9WUN6"/>
<evidence type="ECO:0000256" key="2">
    <source>
        <dbReference type="ARBA" id="ARBA00022823"/>
    </source>
</evidence>
<evidence type="ECO:0000256" key="1">
    <source>
        <dbReference type="ARBA" id="ARBA00007317"/>
    </source>
</evidence>
<dbReference type="Proteomes" id="UP000019471">
    <property type="component" value="Unassembled WGS sequence"/>
</dbReference>
<feature type="domain" description="Lipoyl-binding" evidence="5">
    <location>
        <begin position="42"/>
        <end position="118"/>
    </location>
</feature>
<organism evidence="7 8">
    <name type="scientific">Cladophialophora psammophila CBS 110553</name>
    <dbReference type="NCBI Taxonomy" id="1182543"/>
    <lineage>
        <taxon>Eukaryota</taxon>
        <taxon>Fungi</taxon>
        <taxon>Dikarya</taxon>
        <taxon>Ascomycota</taxon>
        <taxon>Pezizomycotina</taxon>
        <taxon>Eurotiomycetes</taxon>
        <taxon>Chaetothyriomycetidae</taxon>
        <taxon>Chaetothyriales</taxon>
        <taxon>Herpotrichiellaceae</taxon>
        <taxon>Cladophialophora</taxon>
    </lineage>
</organism>
<feature type="compositionally biased region" description="Basic and acidic residues" evidence="4">
    <location>
        <begin position="148"/>
        <end position="161"/>
    </location>
</feature>
<dbReference type="InterPro" id="IPR003016">
    <property type="entry name" value="2-oxoA_DH_lipoyl-BS"/>
</dbReference>
<proteinExistence type="inferred from homology"/>
<dbReference type="FunFam" id="2.40.50.100:FF:000010">
    <property type="entry name" value="Acetyltransferase component of pyruvate dehydrogenase complex"/>
    <property type="match status" value="1"/>
</dbReference>
<dbReference type="CDD" id="cd06849">
    <property type="entry name" value="lipoyl_domain"/>
    <property type="match status" value="1"/>
</dbReference>
<evidence type="ECO:0000256" key="3">
    <source>
        <dbReference type="ARBA" id="ARBA00022946"/>
    </source>
</evidence>
<dbReference type="GO" id="GO:0004742">
    <property type="term" value="F:dihydrolipoyllysine-residue acetyltransferase activity"/>
    <property type="evidence" value="ECO:0007669"/>
    <property type="project" value="TreeGrafter"/>
</dbReference>
<evidence type="ECO:0000256" key="4">
    <source>
        <dbReference type="SAM" id="MobiDB-lite"/>
    </source>
</evidence>
<evidence type="ECO:0000259" key="5">
    <source>
        <dbReference type="PROSITE" id="PS50968"/>
    </source>
</evidence>
<dbReference type="Gene3D" id="4.10.320.10">
    <property type="entry name" value="E3-binding domain"/>
    <property type="match status" value="1"/>
</dbReference>
<dbReference type="RefSeq" id="XP_007743185.1">
    <property type="nucleotide sequence ID" value="XM_007744995.1"/>
</dbReference>
<dbReference type="InterPro" id="IPR004167">
    <property type="entry name" value="PSBD"/>
</dbReference>
<dbReference type="InterPro" id="IPR045257">
    <property type="entry name" value="E2/Pdx1"/>
</dbReference>
<dbReference type="Pfam" id="PF00364">
    <property type="entry name" value="Biotin_lipoyl"/>
    <property type="match status" value="1"/>
</dbReference>
<comment type="similarity">
    <text evidence="1">Belongs to the 2-oxoacid dehydrogenase family.</text>
</comment>
<evidence type="ECO:0000313" key="7">
    <source>
        <dbReference type="EMBL" id="EXJ71887.1"/>
    </source>
</evidence>
<evidence type="ECO:0000313" key="8">
    <source>
        <dbReference type="Proteomes" id="UP000019471"/>
    </source>
</evidence>
<dbReference type="InterPro" id="IPR011053">
    <property type="entry name" value="Single_hybrid_motif"/>
</dbReference>
<dbReference type="SUPFAM" id="SSF51230">
    <property type="entry name" value="Single hybrid motif"/>
    <property type="match status" value="1"/>
</dbReference>
<dbReference type="Gene3D" id="2.40.50.100">
    <property type="match status" value="1"/>
</dbReference>
<dbReference type="HOGENOM" id="CLU_035825_2_0_1"/>
<feature type="domain" description="Peripheral subunit-binding (PSBD)" evidence="6">
    <location>
        <begin position="189"/>
        <end position="229"/>
    </location>
</feature>
<dbReference type="PROSITE" id="PS51826">
    <property type="entry name" value="PSBD"/>
    <property type="match status" value="1"/>
</dbReference>
<dbReference type="PANTHER" id="PTHR23151:SF82">
    <property type="entry name" value="PYRUVATE DEHYDROGENASE COMPLEX PROTEIN X COMPONENT, MITOCHONDRIAL"/>
    <property type="match status" value="1"/>
</dbReference>
<dbReference type="PANTHER" id="PTHR23151">
    <property type="entry name" value="DIHYDROLIPOAMIDE ACETYL/SUCCINYL-TRANSFERASE-RELATED"/>
    <property type="match status" value="1"/>
</dbReference>
<reference evidence="7 8" key="1">
    <citation type="submission" date="2013-03" db="EMBL/GenBank/DDBJ databases">
        <title>The Genome Sequence of Cladophialophora psammophila CBS 110553.</title>
        <authorList>
            <consortium name="The Broad Institute Genomics Platform"/>
            <person name="Cuomo C."/>
            <person name="de Hoog S."/>
            <person name="Gorbushina A."/>
            <person name="Walker B."/>
            <person name="Young S.K."/>
            <person name="Zeng Q."/>
            <person name="Gargeya S."/>
            <person name="Fitzgerald M."/>
            <person name="Haas B."/>
            <person name="Abouelleil A."/>
            <person name="Allen A.W."/>
            <person name="Alvarado L."/>
            <person name="Arachchi H.M."/>
            <person name="Berlin A.M."/>
            <person name="Chapman S.B."/>
            <person name="Gainer-Dewar J."/>
            <person name="Goldberg J."/>
            <person name="Griggs A."/>
            <person name="Gujja S."/>
            <person name="Hansen M."/>
            <person name="Howarth C."/>
            <person name="Imamovic A."/>
            <person name="Ireland A."/>
            <person name="Larimer J."/>
            <person name="McCowan C."/>
            <person name="Murphy C."/>
            <person name="Pearson M."/>
            <person name="Poon T.W."/>
            <person name="Priest M."/>
            <person name="Roberts A."/>
            <person name="Saif S."/>
            <person name="Shea T."/>
            <person name="Sisk P."/>
            <person name="Sykes S."/>
            <person name="Wortman J."/>
            <person name="Nusbaum C."/>
            <person name="Birren B."/>
        </authorList>
    </citation>
    <scope>NUCLEOTIDE SEQUENCE [LARGE SCALE GENOMIC DNA]</scope>
    <source>
        <strain evidence="7 8">CBS 110553</strain>
    </source>
</reference>
<gene>
    <name evidence="7" type="ORF">A1O5_04388</name>
</gene>
<feature type="region of interest" description="Disordered" evidence="4">
    <location>
        <begin position="119"/>
        <end position="190"/>
    </location>
</feature>
<dbReference type="GO" id="GO:0006086">
    <property type="term" value="P:pyruvate decarboxylation to acetyl-CoA"/>
    <property type="evidence" value="ECO:0007669"/>
    <property type="project" value="InterPro"/>
</dbReference>
<sequence>MAGRQSVRLLARQVASTQCSSFSHSQHHARRVFSSTPSSLAAHNFMMPAMSPTMTEGNISSWKVKEGDSFSAGDILLEIETDKASMDVEAQDDGVMAKILQGDGSKSVKVGMRIAVLGDPGDDVSSLEIPPDDSKPVQSEADNVKGGADSKYEASGVEKETPGTPQNQRPARDKPKTSPTGPGQNPKYPLYPSVIALIHENHISEDDVAKIPATGPNGRLLKGDVLAYLGTIESDYSAKLSKRIEHMAHLDLSNIKILPTTPKTAAAAAPTPAALPEEIVPQSTSVSITISLAEVLKVQKRIKDTLGVTVPLSTFLARAVDLANDDLPQPKNAKPSADDLFNAVLGLDTIPTTSRGAYLPQIDAFPIIPLGKSQTTSLPRSHRVSASTAQKGDIIDILSGKATPKRAAPFSTSSMSTPGRTLSTAEGALNAFSLTVPVGEEKRARTFLERVKTVLQVEPGKLVL</sequence>
<keyword evidence="2" id="KW-0450">Lipoyl</keyword>
<name>W9WUN6_9EURO</name>
<dbReference type="GO" id="GO:0045254">
    <property type="term" value="C:pyruvate dehydrogenase complex"/>
    <property type="evidence" value="ECO:0007669"/>
    <property type="project" value="InterPro"/>
</dbReference>
<evidence type="ECO:0000259" key="6">
    <source>
        <dbReference type="PROSITE" id="PS51826"/>
    </source>
</evidence>
<dbReference type="InterPro" id="IPR036625">
    <property type="entry name" value="E3-bd_dom_sf"/>
</dbReference>
<evidence type="ECO:0008006" key="9">
    <source>
        <dbReference type="Google" id="ProtNLM"/>
    </source>
</evidence>
<keyword evidence="3" id="KW-0809">Transit peptide</keyword>
<dbReference type="EMBL" id="AMGX01000006">
    <property type="protein sequence ID" value="EXJ71887.1"/>
    <property type="molecule type" value="Genomic_DNA"/>
</dbReference>
<dbReference type="STRING" id="1182543.W9WUN6"/>
<dbReference type="GeneID" id="19189112"/>
<keyword evidence="8" id="KW-1185">Reference proteome</keyword>
<dbReference type="OrthoDB" id="202158at2759"/>
<dbReference type="InterPro" id="IPR000089">
    <property type="entry name" value="Biotin_lipoyl"/>
</dbReference>
<dbReference type="eggNOG" id="KOG0557">
    <property type="taxonomic scope" value="Eukaryota"/>
</dbReference>
<protein>
    <recommendedName>
        <fullName evidence="9">Pyruvate dehydrogenase E2 component (Dihydrolipoamide acetyltransferase)</fullName>
    </recommendedName>
</protein>
<dbReference type="PROSITE" id="PS00189">
    <property type="entry name" value="LIPOYL"/>
    <property type="match status" value="1"/>
</dbReference>
<dbReference type="PROSITE" id="PS50968">
    <property type="entry name" value="BIOTINYL_LIPOYL"/>
    <property type="match status" value="1"/>
</dbReference>
<dbReference type="SUPFAM" id="SSF47005">
    <property type="entry name" value="Peripheral subunit-binding domain of 2-oxo acid dehydrogenase complex"/>
    <property type="match status" value="1"/>
</dbReference>